<dbReference type="AlphaFoldDB" id="A0A6J6BFP9"/>
<protein>
    <submittedName>
        <fullName evidence="1">Unannotated protein</fullName>
    </submittedName>
</protein>
<dbReference type="GO" id="GO:0006355">
    <property type="term" value="P:regulation of DNA-templated transcription"/>
    <property type="evidence" value="ECO:0007669"/>
    <property type="project" value="InterPro"/>
</dbReference>
<proteinExistence type="predicted"/>
<gene>
    <name evidence="1" type="ORF">UFOPK1421_00427</name>
</gene>
<accession>A0A6J6BFP9</accession>
<evidence type="ECO:0000313" key="1">
    <source>
        <dbReference type="EMBL" id="CAB4537078.1"/>
    </source>
</evidence>
<sequence>MTHHYTAHTYSAGSGRLAMATRLATEWQRMARQTHNIRRANAWNLEGQEVTHLNEILTRCGFDRTGDDQHFDDYLSRLVVVAQTDDLATRIVFQRILPGLIATAVRRSPTISTGLVGAFDSIVSAAWVTIRCFPIERRPHRVAANLLMDIEYQAFVRDSRLKMHRSEDHRSPSAMLGLEFGLFRQGDMESDPVSESAGIEILLHELASAGLLPREIHMLRAISLNFNSVEIAPVLNIAPRTARNRRERVITKARKILLKEALQDERGD</sequence>
<reference evidence="1" key="1">
    <citation type="submission" date="2020-05" db="EMBL/GenBank/DDBJ databases">
        <authorList>
            <person name="Chiriac C."/>
            <person name="Salcher M."/>
            <person name="Ghai R."/>
            <person name="Kavagutti S V."/>
        </authorList>
    </citation>
    <scope>NUCLEOTIDE SEQUENCE</scope>
</reference>
<dbReference type="GO" id="GO:0003677">
    <property type="term" value="F:DNA binding"/>
    <property type="evidence" value="ECO:0007669"/>
    <property type="project" value="InterPro"/>
</dbReference>
<dbReference type="EMBL" id="CAEZSL010000032">
    <property type="protein sequence ID" value="CAB4537078.1"/>
    <property type="molecule type" value="Genomic_DNA"/>
</dbReference>
<dbReference type="SUPFAM" id="SSF46894">
    <property type="entry name" value="C-terminal effector domain of the bipartite response regulators"/>
    <property type="match status" value="1"/>
</dbReference>
<name>A0A6J6BFP9_9ZZZZ</name>
<dbReference type="InterPro" id="IPR016032">
    <property type="entry name" value="Sig_transdc_resp-reg_C-effctor"/>
</dbReference>
<organism evidence="1">
    <name type="scientific">freshwater metagenome</name>
    <dbReference type="NCBI Taxonomy" id="449393"/>
    <lineage>
        <taxon>unclassified sequences</taxon>
        <taxon>metagenomes</taxon>
        <taxon>ecological metagenomes</taxon>
    </lineage>
</organism>